<keyword evidence="2" id="KW-0238">DNA-binding</keyword>
<name>A0ABX2NM16_9BURK</name>
<dbReference type="Gene3D" id="1.10.10.60">
    <property type="entry name" value="Homeodomain-like"/>
    <property type="match status" value="1"/>
</dbReference>
<sequence>MSETIEAASAANTARAKGADAPRFWRSEALPFIEARSIDDGRKVCYAKHSHETFSIGAVTGGRSVYLNRHAREWIGAGAVVMMNPDDVHACNPVAGERWSYRMLHVDVAWFTKLQHELGFNESHAFRAFSQIMTLDAALFDGLNRLCAILASNDGDIDTLRKESAAITFFSNVQQTLNPASLPERAASGQLARAAEYIAENCTRALKLDDVCAAAGLSASHLIRAFKLRYGMTPHAYLINRRIQYSRAQLRRGALIADVALDAGFADQAHLQRTFKRLVAATPGQYRS</sequence>
<keyword evidence="1" id="KW-0805">Transcription regulation</keyword>
<dbReference type="InterPro" id="IPR009057">
    <property type="entry name" value="Homeodomain-like_sf"/>
</dbReference>
<dbReference type="PANTHER" id="PTHR46796">
    <property type="entry name" value="HTH-TYPE TRANSCRIPTIONAL ACTIVATOR RHAS-RELATED"/>
    <property type="match status" value="1"/>
</dbReference>
<evidence type="ECO:0000313" key="6">
    <source>
        <dbReference type="EMBL" id="NVI05498.1"/>
    </source>
</evidence>
<dbReference type="PROSITE" id="PS01124">
    <property type="entry name" value="HTH_ARAC_FAMILY_2"/>
    <property type="match status" value="1"/>
</dbReference>
<accession>A0ABX2NM16</accession>
<protein>
    <submittedName>
        <fullName evidence="6">AraC family transcriptional regulator</fullName>
    </submittedName>
</protein>
<dbReference type="SUPFAM" id="SSF46689">
    <property type="entry name" value="Homeodomain-like"/>
    <property type="match status" value="2"/>
</dbReference>
<dbReference type="InterPro" id="IPR018060">
    <property type="entry name" value="HTH_AraC"/>
</dbReference>
<dbReference type="SMART" id="SM00342">
    <property type="entry name" value="HTH_ARAC"/>
    <property type="match status" value="1"/>
</dbReference>
<evidence type="ECO:0000256" key="2">
    <source>
        <dbReference type="ARBA" id="ARBA00023125"/>
    </source>
</evidence>
<dbReference type="EMBL" id="VOMC01000017">
    <property type="protein sequence ID" value="NVI05498.1"/>
    <property type="molecule type" value="Genomic_DNA"/>
</dbReference>
<evidence type="ECO:0000256" key="3">
    <source>
        <dbReference type="ARBA" id="ARBA00023159"/>
    </source>
</evidence>
<keyword evidence="4" id="KW-0804">Transcription</keyword>
<dbReference type="PROSITE" id="PS00041">
    <property type="entry name" value="HTH_ARAC_FAMILY_1"/>
    <property type="match status" value="1"/>
</dbReference>
<organism evidence="6 7">
    <name type="scientific">Paraburkholderia youngii</name>
    <dbReference type="NCBI Taxonomy" id="2782701"/>
    <lineage>
        <taxon>Bacteria</taxon>
        <taxon>Pseudomonadati</taxon>
        <taxon>Pseudomonadota</taxon>
        <taxon>Betaproteobacteria</taxon>
        <taxon>Burkholderiales</taxon>
        <taxon>Burkholderiaceae</taxon>
        <taxon>Paraburkholderia</taxon>
    </lineage>
</organism>
<proteinExistence type="predicted"/>
<comment type="caution">
    <text evidence="6">The sequence shown here is derived from an EMBL/GenBank/DDBJ whole genome shotgun (WGS) entry which is preliminary data.</text>
</comment>
<evidence type="ECO:0000313" key="7">
    <source>
        <dbReference type="Proteomes" id="UP000821598"/>
    </source>
</evidence>
<dbReference type="SUPFAM" id="SSF51215">
    <property type="entry name" value="Regulatory protein AraC"/>
    <property type="match status" value="1"/>
</dbReference>
<keyword evidence="7" id="KW-1185">Reference proteome</keyword>
<dbReference type="InterPro" id="IPR037923">
    <property type="entry name" value="HTH-like"/>
</dbReference>
<dbReference type="Proteomes" id="UP000821598">
    <property type="component" value="Unassembled WGS sequence"/>
</dbReference>
<dbReference type="PANTHER" id="PTHR46796:SF2">
    <property type="entry name" value="TRANSCRIPTIONAL REGULATORY PROTEIN"/>
    <property type="match status" value="1"/>
</dbReference>
<keyword evidence="3" id="KW-0010">Activator</keyword>
<dbReference type="InterPro" id="IPR003313">
    <property type="entry name" value="AraC-bd"/>
</dbReference>
<feature type="domain" description="HTH araC/xylS-type" evidence="5">
    <location>
        <begin position="192"/>
        <end position="288"/>
    </location>
</feature>
<dbReference type="Pfam" id="PF02311">
    <property type="entry name" value="AraC_binding"/>
    <property type="match status" value="1"/>
</dbReference>
<evidence type="ECO:0000256" key="1">
    <source>
        <dbReference type="ARBA" id="ARBA00023015"/>
    </source>
</evidence>
<gene>
    <name evidence="6" type="ORF">FSB64_17335</name>
</gene>
<dbReference type="InterPro" id="IPR018062">
    <property type="entry name" value="HTH_AraC-typ_CS"/>
</dbReference>
<dbReference type="InterPro" id="IPR050204">
    <property type="entry name" value="AraC_XylS_family_regulators"/>
</dbReference>
<dbReference type="Pfam" id="PF12833">
    <property type="entry name" value="HTH_18"/>
    <property type="match status" value="1"/>
</dbReference>
<reference evidence="6 7" key="1">
    <citation type="submission" date="2019-08" db="EMBL/GenBank/DDBJ databases">
        <title>Paraburkholderia simonii sp. nov. and P. youngii sp. nov. Brazilian and Mexican Mimosa-associated rhizobia.</title>
        <authorList>
            <person name="Mavima L."/>
            <person name="Beukes C.W."/>
            <person name="Palmer M."/>
            <person name="De Meyer S.E."/>
            <person name="James E.K."/>
            <person name="Maluk M."/>
            <person name="Avontuur J.R."/>
            <person name="Chan W.Y."/>
            <person name="Venter S.N."/>
            <person name="Steenkamp E.T."/>
        </authorList>
    </citation>
    <scope>NUCLEOTIDE SEQUENCE [LARGE SCALE GENOMIC DNA]</scope>
    <source>
        <strain evidence="6 7">JPY454</strain>
    </source>
</reference>
<dbReference type="RefSeq" id="WP_176367357.1">
    <property type="nucleotide sequence ID" value="NZ_JBNDKW010000001.1"/>
</dbReference>
<evidence type="ECO:0000256" key="4">
    <source>
        <dbReference type="ARBA" id="ARBA00023163"/>
    </source>
</evidence>
<evidence type="ECO:0000259" key="5">
    <source>
        <dbReference type="PROSITE" id="PS01124"/>
    </source>
</evidence>